<evidence type="ECO:0000313" key="3">
    <source>
        <dbReference type="Proteomes" id="UP000322873"/>
    </source>
</evidence>
<sequence length="137" mass="16038">MPWFQLLLSEPYQHPSLDKRHILSIAGPYHHLLLKSIPGRAIPIELLLFPGLLQNTRFQPEGSQEEKIRRTRRAIRGDRRQDFFTHFLPHAFGSVHVLVFFLAQGVHLEMLILGLQAPRLARMARDLFNIYYLQLSF</sequence>
<comment type="caution">
    <text evidence="2">The sequence shown here is derived from an EMBL/GenBank/DDBJ whole genome shotgun (WGS) entry which is preliminary data.</text>
</comment>
<dbReference type="EMBL" id="VICG01000011">
    <property type="protein sequence ID" value="KAA8567122.1"/>
    <property type="molecule type" value="Genomic_DNA"/>
</dbReference>
<name>A0A5M9JH39_MONFR</name>
<protein>
    <submittedName>
        <fullName evidence="2">Uncharacterized protein</fullName>
    </submittedName>
</protein>
<keyword evidence="1" id="KW-1133">Transmembrane helix</keyword>
<dbReference type="Proteomes" id="UP000322873">
    <property type="component" value="Unassembled WGS sequence"/>
</dbReference>
<proteinExistence type="predicted"/>
<accession>A0A5M9JH39</accession>
<dbReference type="AlphaFoldDB" id="A0A5M9JH39"/>
<gene>
    <name evidence="2" type="ORF">EYC84_010189</name>
</gene>
<keyword evidence="1" id="KW-0472">Membrane</keyword>
<evidence type="ECO:0000313" key="2">
    <source>
        <dbReference type="EMBL" id="KAA8567122.1"/>
    </source>
</evidence>
<organism evidence="2 3">
    <name type="scientific">Monilinia fructicola</name>
    <name type="common">Brown rot fungus</name>
    <name type="synonym">Ciboria fructicola</name>
    <dbReference type="NCBI Taxonomy" id="38448"/>
    <lineage>
        <taxon>Eukaryota</taxon>
        <taxon>Fungi</taxon>
        <taxon>Dikarya</taxon>
        <taxon>Ascomycota</taxon>
        <taxon>Pezizomycotina</taxon>
        <taxon>Leotiomycetes</taxon>
        <taxon>Helotiales</taxon>
        <taxon>Sclerotiniaceae</taxon>
        <taxon>Monilinia</taxon>
    </lineage>
</organism>
<keyword evidence="1" id="KW-0812">Transmembrane</keyword>
<evidence type="ECO:0000256" key="1">
    <source>
        <dbReference type="SAM" id="Phobius"/>
    </source>
</evidence>
<feature type="transmembrane region" description="Helical" evidence="1">
    <location>
        <begin position="91"/>
        <end position="115"/>
    </location>
</feature>
<keyword evidence="3" id="KW-1185">Reference proteome</keyword>
<reference evidence="2 3" key="1">
    <citation type="submission" date="2019-06" db="EMBL/GenBank/DDBJ databases">
        <title>Genome Sequence of the Brown Rot Fungal Pathogen Monilinia fructicola.</title>
        <authorList>
            <person name="De Miccolis Angelini R.M."/>
            <person name="Landi L."/>
            <person name="Abate D."/>
            <person name="Pollastro S."/>
            <person name="Romanazzi G."/>
            <person name="Faretra F."/>
        </authorList>
    </citation>
    <scope>NUCLEOTIDE SEQUENCE [LARGE SCALE GENOMIC DNA]</scope>
    <source>
        <strain evidence="2 3">Mfrc123</strain>
    </source>
</reference>